<dbReference type="PANTHER" id="PTHR35524">
    <property type="entry name" value="ALPHA-ACETOLACTATE DECARBOXYLASE"/>
    <property type="match status" value="1"/>
</dbReference>
<evidence type="ECO:0000256" key="7">
    <source>
        <dbReference type="ARBA" id="ARBA00023061"/>
    </source>
</evidence>
<dbReference type="RefSeq" id="WP_084576011.1">
    <property type="nucleotide sequence ID" value="NZ_CP155572.1"/>
</dbReference>
<dbReference type="CDD" id="cd17299">
    <property type="entry name" value="acetolactate_decarboxylase"/>
    <property type="match status" value="1"/>
</dbReference>
<keyword evidence="12" id="KW-1185">Reference proteome</keyword>
<keyword evidence="10" id="KW-0732">Signal</keyword>
<dbReference type="PANTHER" id="PTHR35524:SF1">
    <property type="entry name" value="ALPHA-ACETOLACTATE DECARBOXYLASE"/>
    <property type="match status" value="1"/>
</dbReference>
<name>A0A1W2C3N2_9FIRM</name>
<evidence type="ECO:0000256" key="4">
    <source>
        <dbReference type="ARBA" id="ARBA00013204"/>
    </source>
</evidence>
<evidence type="ECO:0000256" key="8">
    <source>
        <dbReference type="ARBA" id="ARBA00023239"/>
    </source>
</evidence>
<evidence type="ECO:0000256" key="5">
    <source>
        <dbReference type="ARBA" id="ARBA00020164"/>
    </source>
</evidence>
<comment type="similarity">
    <text evidence="3 9">Belongs to the alpha-acetolactate decarboxylase family.</text>
</comment>
<sequence>MMKKSILVACMILMFVSLGFTPAFDRETVYQGSTIEALLAGNYDGVDTVKNLKTKGDTGLGTFAGLDGEMIVVDGKVYKVAKNGKVTVEGDAVQTPFYAVTYFDADITKKIAGTEIKLDSLKLELDKLRVRNDLPYTIIIKGTFKVIKVRSTGPYQQPYPLLSDALKEQNEIVYSDISGRLVGFWLPDYLGNTNAAGYHLHFLSDDIEKGGHVLDLMLTDAEIRLDETPKMHIQFSPYPTKPLKKPDNYKAL</sequence>
<dbReference type="AlphaFoldDB" id="A0A1W2C3N2"/>
<dbReference type="NCBIfam" id="TIGR01252">
    <property type="entry name" value="acetolac_decarb"/>
    <property type="match status" value="1"/>
</dbReference>
<proteinExistence type="inferred from homology"/>
<evidence type="ECO:0000256" key="3">
    <source>
        <dbReference type="ARBA" id="ARBA00007106"/>
    </source>
</evidence>
<organism evidence="11 12">
    <name type="scientific">Sporomusa malonica</name>
    <dbReference type="NCBI Taxonomy" id="112901"/>
    <lineage>
        <taxon>Bacteria</taxon>
        <taxon>Bacillati</taxon>
        <taxon>Bacillota</taxon>
        <taxon>Negativicutes</taxon>
        <taxon>Selenomonadales</taxon>
        <taxon>Sporomusaceae</taxon>
        <taxon>Sporomusa</taxon>
    </lineage>
</organism>
<gene>
    <name evidence="11" type="ORF">SAMN04488500_109110</name>
</gene>
<dbReference type="Proteomes" id="UP000192738">
    <property type="component" value="Unassembled WGS sequence"/>
</dbReference>
<keyword evidence="8 9" id="KW-0456">Lyase</keyword>
<evidence type="ECO:0000256" key="9">
    <source>
        <dbReference type="PIRNR" id="PIRNR001332"/>
    </source>
</evidence>
<dbReference type="UniPathway" id="UPA00626">
    <property type="reaction ID" value="UER00678"/>
</dbReference>
<keyword evidence="6 9" id="KW-0210">Decarboxylase</keyword>
<keyword evidence="7 9" id="KW-0005">Acetoin biosynthesis</keyword>
<dbReference type="STRING" id="112901.SAMN04488500_109110"/>
<feature type="chain" id="PRO_5012031883" description="Alpha-acetolactate decarboxylase" evidence="10">
    <location>
        <begin position="26"/>
        <end position="252"/>
    </location>
</feature>
<evidence type="ECO:0000313" key="12">
    <source>
        <dbReference type="Proteomes" id="UP000192738"/>
    </source>
</evidence>
<feature type="signal peptide" evidence="10">
    <location>
        <begin position="1"/>
        <end position="25"/>
    </location>
</feature>
<dbReference type="SUPFAM" id="SSF117856">
    <property type="entry name" value="AF0104/ALDC/Ptd012-like"/>
    <property type="match status" value="1"/>
</dbReference>
<dbReference type="PIRSF" id="PIRSF001332">
    <property type="entry name" value="Acetolac_decarb"/>
    <property type="match status" value="1"/>
</dbReference>
<evidence type="ECO:0000256" key="1">
    <source>
        <dbReference type="ARBA" id="ARBA00001784"/>
    </source>
</evidence>
<dbReference type="GO" id="GO:0047605">
    <property type="term" value="F:acetolactate decarboxylase activity"/>
    <property type="evidence" value="ECO:0007669"/>
    <property type="project" value="UniProtKB-UniRule"/>
</dbReference>
<dbReference type="EMBL" id="FWXI01000009">
    <property type="protein sequence ID" value="SMC79716.1"/>
    <property type="molecule type" value="Genomic_DNA"/>
</dbReference>
<protein>
    <recommendedName>
        <fullName evidence="5 9">Alpha-acetolactate decarboxylase</fullName>
        <ecNumber evidence="4 9">4.1.1.5</ecNumber>
    </recommendedName>
</protein>
<dbReference type="InterPro" id="IPR005128">
    <property type="entry name" value="Acetolactate_a_deCO2ase"/>
</dbReference>
<evidence type="ECO:0000256" key="6">
    <source>
        <dbReference type="ARBA" id="ARBA00022793"/>
    </source>
</evidence>
<evidence type="ECO:0000313" key="11">
    <source>
        <dbReference type="EMBL" id="SMC79716.1"/>
    </source>
</evidence>
<dbReference type="Pfam" id="PF03306">
    <property type="entry name" value="AAL_decarboxy"/>
    <property type="match status" value="1"/>
</dbReference>
<comment type="pathway">
    <text evidence="2 9">Polyol metabolism; (R,R)-butane-2,3-diol biosynthesis; (R,R)-butane-2,3-diol from pyruvate: step 2/3.</text>
</comment>
<dbReference type="GO" id="GO:0045151">
    <property type="term" value="P:acetoin biosynthetic process"/>
    <property type="evidence" value="ECO:0007669"/>
    <property type="project" value="UniProtKB-UniRule"/>
</dbReference>
<comment type="catalytic activity">
    <reaction evidence="1 9">
        <text>(2S)-2-acetolactate + H(+) = (R)-acetoin + CO2</text>
        <dbReference type="Rhea" id="RHEA:21580"/>
        <dbReference type="ChEBI" id="CHEBI:15378"/>
        <dbReference type="ChEBI" id="CHEBI:15686"/>
        <dbReference type="ChEBI" id="CHEBI:16526"/>
        <dbReference type="ChEBI" id="CHEBI:58476"/>
        <dbReference type="EC" id="4.1.1.5"/>
    </reaction>
</comment>
<evidence type="ECO:0000256" key="10">
    <source>
        <dbReference type="SAM" id="SignalP"/>
    </source>
</evidence>
<dbReference type="Gene3D" id="3.30.1330.80">
    <property type="entry name" value="Hypothetical protein, similar to alpha- acetolactate decarboxylase, domain 2"/>
    <property type="match status" value="2"/>
</dbReference>
<reference evidence="11 12" key="1">
    <citation type="submission" date="2017-04" db="EMBL/GenBank/DDBJ databases">
        <authorList>
            <person name="Afonso C.L."/>
            <person name="Miller P.J."/>
            <person name="Scott M.A."/>
            <person name="Spackman E."/>
            <person name="Goraichik I."/>
            <person name="Dimitrov K.M."/>
            <person name="Suarez D.L."/>
            <person name="Swayne D.E."/>
        </authorList>
    </citation>
    <scope>NUCLEOTIDE SEQUENCE [LARGE SCALE GENOMIC DNA]</scope>
    <source>
        <strain evidence="11 12">DSM 5090</strain>
    </source>
</reference>
<evidence type="ECO:0000256" key="2">
    <source>
        <dbReference type="ARBA" id="ARBA00005170"/>
    </source>
</evidence>
<accession>A0A1W2C3N2</accession>
<dbReference type="OrthoDB" id="8612680at2"/>
<dbReference type="EC" id="4.1.1.5" evidence="4 9"/>